<sequence>MADLTLPEVITRFRSNEARIADFTNGNTAGYYTTVDGKKVETLPSMVTRLAAAITAASAARNDLAAATGSTLVGHGNVTLKAYLDAQATAQSNIKAMADAALPRAGGTLTGPLILAADPTTALHPATKGWTETFVGTYWKFGIGDTLISTQAPDSTWVPTGAIYLQSQYPKLFEKLGKLADWRSDQARLYTVSGAPYSWLSSAAGGGKFVLAGINQQNNYNQLCVSGDSGLTWTEISQPANNQIYTLMWNGSKFIGLLYGTTHVMASTDGLKWSLHQNILPSFTNSWTYITYGNGIYLASIDGENRMARNAGDPTTLWSTVNFPDGFTANYVIFMLGLFCAFTGSSTYYTSPDGVTWTKRTLPFSNIRASCASDTVAVINSAGTIWISNNAIDWTQTSTLSGIGRLHYGGGYFLSTTGTAGLFYVSIDGVKWTSIQLPFTATTSSSFTYADGVFVSGRYNNPDIFRIKAFSYNTSSQFFTTIPNPTLIGVSQFMKAQ</sequence>
<protein>
    <submittedName>
        <fullName evidence="1">Uncharacterized protein</fullName>
    </submittedName>
</protein>
<dbReference type="Proteomes" id="UP001268036">
    <property type="component" value="Unassembled WGS sequence"/>
</dbReference>
<comment type="caution">
    <text evidence="1">The sequence shown here is derived from an EMBL/GenBank/DDBJ whole genome shotgun (WGS) entry which is preliminary data.</text>
</comment>
<evidence type="ECO:0000313" key="2">
    <source>
        <dbReference type="Proteomes" id="UP001268036"/>
    </source>
</evidence>
<proteinExistence type="predicted"/>
<dbReference type="AlphaFoldDB" id="A0AAJ2EYQ8"/>
<accession>A0AAJ2EYQ8</accession>
<dbReference type="RefSeq" id="WP_309756539.1">
    <property type="nucleotide sequence ID" value="NZ_JAVJAF010000001.1"/>
</dbReference>
<reference evidence="1" key="1">
    <citation type="submission" date="2023-08" db="EMBL/GenBank/DDBJ databases">
        <title>Functional and genomic diversity of the sorghum phyllosphere microbiome.</title>
        <authorList>
            <person name="Shade A."/>
        </authorList>
    </citation>
    <scope>NUCLEOTIDE SEQUENCE</scope>
    <source>
        <strain evidence="1">SORGH_AS_0201</strain>
    </source>
</reference>
<gene>
    <name evidence="1" type="ORF">QE440_001276</name>
</gene>
<evidence type="ECO:0000313" key="1">
    <source>
        <dbReference type="EMBL" id="MDR6233535.1"/>
    </source>
</evidence>
<dbReference type="EMBL" id="JAVJAF010000001">
    <property type="protein sequence ID" value="MDR6233535.1"/>
    <property type="molecule type" value="Genomic_DNA"/>
</dbReference>
<organism evidence="1 2">
    <name type="scientific">Pseudomonas oryzihabitans</name>
    <dbReference type="NCBI Taxonomy" id="47885"/>
    <lineage>
        <taxon>Bacteria</taxon>
        <taxon>Pseudomonadati</taxon>
        <taxon>Pseudomonadota</taxon>
        <taxon>Gammaproteobacteria</taxon>
        <taxon>Pseudomonadales</taxon>
        <taxon>Pseudomonadaceae</taxon>
        <taxon>Pseudomonas</taxon>
    </lineage>
</organism>
<name>A0AAJ2EYQ8_9PSED</name>
<dbReference type="SUPFAM" id="SSF110296">
    <property type="entry name" value="Oligoxyloglucan reducing end-specific cellobiohydrolase"/>
    <property type="match status" value="1"/>
</dbReference>